<dbReference type="SUPFAM" id="SSF50978">
    <property type="entry name" value="WD40 repeat-like"/>
    <property type="match status" value="1"/>
</dbReference>
<comment type="caution">
    <text evidence="5">The sequence shown here is derived from an EMBL/GenBank/DDBJ whole genome shotgun (WGS) entry which is preliminary data.</text>
</comment>
<organism evidence="5 6">
    <name type="scientific">Blepharisma stoltei</name>
    <dbReference type="NCBI Taxonomy" id="1481888"/>
    <lineage>
        <taxon>Eukaryota</taxon>
        <taxon>Sar</taxon>
        <taxon>Alveolata</taxon>
        <taxon>Ciliophora</taxon>
        <taxon>Postciliodesmatophora</taxon>
        <taxon>Heterotrichea</taxon>
        <taxon>Heterotrichida</taxon>
        <taxon>Blepharismidae</taxon>
        <taxon>Blepharisma</taxon>
    </lineage>
</organism>
<dbReference type="PANTHER" id="PTHR11227">
    <property type="entry name" value="WD-REPEAT PROTEIN INTERACTING WITH PHOSPHOINOSIDES WIPI -RELATED"/>
    <property type="match status" value="1"/>
</dbReference>
<sequence length="361" mass="40639">MSLLEDSGNKILRLCLNQTNSLLFVGTSKGFRIVKVDDASISSIHEISTNQQFIGGFSLIAPMFSTQLLCLVGSSLNANYPPNYLYFWDEYNNKAKGDIRFRTPVKNVLIRRDMVVIVLEKLTYVYMLNTLKPVASIPTLDNEFGVGAISYDKDNFILATLNTRVGTIRVENFYQGEVNEKLMYDSPIGFIMVDFFGNLGACSVANGTIIRVFDCKTLDIFHNFVRGSSSALISSMAFSPSGAYLLAASNKSTIHLWNLKATESLSVSKIMSRFSSYFDYERSVAKIQIIPELLLACEQSTSTGPAICWRGENEFYVAHLDGKLYLCKFDEVQNLITIERNNYFMQSFEEISDDTEWVTLD</sequence>
<evidence type="ECO:0000256" key="4">
    <source>
        <dbReference type="PROSITE-ProRule" id="PRU00221"/>
    </source>
</evidence>
<dbReference type="Pfam" id="PF21032">
    <property type="entry name" value="PROPPIN"/>
    <property type="match status" value="1"/>
</dbReference>
<proteinExistence type="inferred from homology"/>
<accession>A0AAU9IZ73</accession>
<protein>
    <submittedName>
        <fullName evidence="5">Uncharacterized protein</fullName>
    </submittedName>
</protein>
<evidence type="ECO:0000313" key="5">
    <source>
        <dbReference type="EMBL" id="CAG9321082.1"/>
    </source>
</evidence>
<feature type="repeat" description="WD" evidence="4">
    <location>
        <begin position="226"/>
        <end position="267"/>
    </location>
</feature>
<dbReference type="PROSITE" id="PS50082">
    <property type="entry name" value="WD_REPEATS_2"/>
    <property type="match status" value="1"/>
</dbReference>
<dbReference type="Gene3D" id="2.130.10.10">
    <property type="entry name" value="YVTN repeat-like/Quinoprotein amine dehydrogenase"/>
    <property type="match status" value="1"/>
</dbReference>
<dbReference type="InterPro" id="IPR015943">
    <property type="entry name" value="WD40/YVTN_repeat-like_dom_sf"/>
</dbReference>
<gene>
    <name evidence="5" type="ORF">BSTOLATCC_MIC27653</name>
</gene>
<keyword evidence="6" id="KW-1185">Reference proteome</keyword>
<dbReference type="PROSITE" id="PS50294">
    <property type="entry name" value="WD_REPEATS_REGION"/>
    <property type="match status" value="1"/>
</dbReference>
<keyword evidence="1 4" id="KW-0853">WD repeat</keyword>
<dbReference type="InterPro" id="IPR048720">
    <property type="entry name" value="PROPPIN"/>
</dbReference>
<evidence type="ECO:0000256" key="2">
    <source>
        <dbReference type="ARBA" id="ARBA00022737"/>
    </source>
</evidence>
<reference evidence="5" key="1">
    <citation type="submission" date="2021-09" db="EMBL/GenBank/DDBJ databases">
        <authorList>
            <consortium name="AG Swart"/>
            <person name="Singh M."/>
            <person name="Singh A."/>
            <person name="Seah K."/>
            <person name="Emmerich C."/>
        </authorList>
    </citation>
    <scope>NUCLEOTIDE SEQUENCE</scope>
    <source>
        <strain evidence="5">ATCC30299</strain>
    </source>
</reference>
<comment type="similarity">
    <text evidence="3">Belongs to the WD repeat PROPPIN family.</text>
</comment>
<dbReference type="AlphaFoldDB" id="A0AAU9IZ73"/>
<evidence type="ECO:0000313" key="6">
    <source>
        <dbReference type="Proteomes" id="UP001162131"/>
    </source>
</evidence>
<dbReference type="Proteomes" id="UP001162131">
    <property type="component" value="Unassembled WGS sequence"/>
</dbReference>
<dbReference type="EMBL" id="CAJZBQ010000027">
    <property type="protein sequence ID" value="CAG9321082.1"/>
    <property type="molecule type" value="Genomic_DNA"/>
</dbReference>
<keyword evidence="2" id="KW-0677">Repeat</keyword>
<evidence type="ECO:0000256" key="3">
    <source>
        <dbReference type="ARBA" id="ARBA00025740"/>
    </source>
</evidence>
<name>A0AAU9IZ73_9CILI</name>
<dbReference type="GO" id="GO:0005737">
    <property type="term" value="C:cytoplasm"/>
    <property type="evidence" value="ECO:0007669"/>
    <property type="project" value="UniProtKB-ARBA"/>
</dbReference>
<dbReference type="InterPro" id="IPR001680">
    <property type="entry name" value="WD40_rpt"/>
</dbReference>
<dbReference type="InterPro" id="IPR036322">
    <property type="entry name" value="WD40_repeat_dom_sf"/>
</dbReference>
<evidence type="ECO:0000256" key="1">
    <source>
        <dbReference type="ARBA" id="ARBA00022574"/>
    </source>
</evidence>